<reference evidence="3 4" key="1">
    <citation type="submission" date="2020-04" db="EMBL/GenBank/DDBJ databases">
        <title>Description of novel Gluconacetobacter.</title>
        <authorList>
            <person name="Sombolestani A."/>
        </authorList>
    </citation>
    <scope>NUCLEOTIDE SEQUENCE [LARGE SCALE GENOMIC DNA]</scope>
    <source>
        <strain evidence="3 4">LMG 19747</strain>
    </source>
</reference>
<feature type="signal peptide" evidence="1">
    <location>
        <begin position="1"/>
        <end position="24"/>
    </location>
</feature>
<sequence>MRRSLLFFSLLTAAPLAAMPPAVARTVQIVGHFVPGAGVTTKPAGTVTGTLNEKRNLVLFSMSWSGLSGPVMAAHFHGPAAPGQDAGVMVPIKGPYSSPLHGAVIMTPEQVAALRAGRVYINLHTSAYPDGEARAQLQIQ</sequence>
<dbReference type="SMART" id="SM00754">
    <property type="entry name" value="CHRD"/>
    <property type="match status" value="1"/>
</dbReference>
<evidence type="ECO:0000256" key="1">
    <source>
        <dbReference type="SAM" id="SignalP"/>
    </source>
</evidence>
<gene>
    <name evidence="3" type="ORF">HLH48_05675</name>
</gene>
<dbReference type="RefSeq" id="WP_182996524.1">
    <property type="nucleotide sequence ID" value="NZ_JABEQJ010000005.1"/>
</dbReference>
<evidence type="ECO:0000313" key="4">
    <source>
        <dbReference type="Proteomes" id="UP000589085"/>
    </source>
</evidence>
<feature type="chain" id="PRO_5030841581" evidence="1">
    <location>
        <begin position="25"/>
        <end position="140"/>
    </location>
</feature>
<dbReference type="Proteomes" id="UP000589085">
    <property type="component" value="Unassembled WGS sequence"/>
</dbReference>
<protein>
    <submittedName>
        <fullName evidence="3">CHRD domain-containing protein</fullName>
    </submittedName>
</protein>
<evidence type="ECO:0000313" key="3">
    <source>
        <dbReference type="EMBL" id="MBB2159666.1"/>
    </source>
</evidence>
<organism evidence="3 4">
    <name type="scientific">Gluconacetobacter sacchari</name>
    <dbReference type="NCBI Taxonomy" id="92759"/>
    <lineage>
        <taxon>Bacteria</taxon>
        <taxon>Pseudomonadati</taxon>
        <taxon>Pseudomonadota</taxon>
        <taxon>Alphaproteobacteria</taxon>
        <taxon>Acetobacterales</taxon>
        <taxon>Acetobacteraceae</taxon>
        <taxon>Gluconacetobacter</taxon>
    </lineage>
</organism>
<evidence type="ECO:0000259" key="2">
    <source>
        <dbReference type="SMART" id="SM00754"/>
    </source>
</evidence>
<dbReference type="InterPro" id="IPR010895">
    <property type="entry name" value="CHRD"/>
</dbReference>
<dbReference type="EMBL" id="JABEQJ010000005">
    <property type="protein sequence ID" value="MBB2159666.1"/>
    <property type="molecule type" value="Genomic_DNA"/>
</dbReference>
<comment type="caution">
    <text evidence="3">The sequence shown here is derived from an EMBL/GenBank/DDBJ whole genome shotgun (WGS) entry which is preliminary data.</text>
</comment>
<proteinExistence type="predicted"/>
<name>A0A7W4IB70_9PROT</name>
<dbReference type="Pfam" id="PF07452">
    <property type="entry name" value="CHRD"/>
    <property type="match status" value="1"/>
</dbReference>
<dbReference type="AlphaFoldDB" id="A0A7W4IB70"/>
<keyword evidence="1" id="KW-0732">Signal</keyword>
<feature type="domain" description="CHRD" evidence="2">
    <location>
        <begin position="30"/>
        <end position="139"/>
    </location>
</feature>
<accession>A0A7W4IB70</accession>